<dbReference type="AlphaFoldDB" id="A0A9X1NNV3"/>
<evidence type="ECO:0000256" key="5">
    <source>
        <dbReference type="ARBA" id="ARBA00023224"/>
    </source>
</evidence>
<dbReference type="GO" id="GO:0007165">
    <property type="term" value="P:signal transduction"/>
    <property type="evidence" value="ECO:0007669"/>
    <property type="project" value="UniProtKB-KW"/>
</dbReference>
<dbReference type="PROSITE" id="PS50111">
    <property type="entry name" value="CHEMOTAXIS_TRANSDUC_2"/>
    <property type="match status" value="1"/>
</dbReference>
<keyword evidence="5 6" id="KW-0807">Transducer</keyword>
<protein>
    <submittedName>
        <fullName evidence="9">Methyl-accepting chemotaxis protein</fullName>
    </submittedName>
</protein>
<keyword evidence="7" id="KW-0732">Signal</keyword>
<reference evidence="9" key="1">
    <citation type="submission" date="2021-12" db="EMBL/GenBank/DDBJ databases">
        <authorList>
            <person name="Li Y."/>
        </authorList>
    </citation>
    <scope>NUCLEOTIDE SEQUENCE</scope>
    <source>
        <strain evidence="9">DKSPLA3</strain>
    </source>
</reference>
<keyword evidence="3" id="KW-1133">Transmembrane helix</keyword>
<evidence type="ECO:0000259" key="8">
    <source>
        <dbReference type="PROSITE" id="PS50111"/>
    </source>
</evidence>
<comment type="subcellular location">
    <subcellularLocation>
        <location evidence="1">Membrane</location>
        <topology evidence="1">Multi-pass membrane protein</topology>
    </subcellularLocation>
</comment>
<dbReference type="Gene3D" id="1.10.287.950">
    <property type="entry name" value="Methyl-accepting chemotaxis protein"/>
    <property type="match status" value="1"/>
</dbReference>
<keyword evidence="10" id="KW-1185">Reference proteome</keyword>
<evidence type="ECO:0000313" key="10">
    <source>
        <dbReference type="Proteomes" id="UP001139089"/>
    </source>
</evidence>
<gene>
    <name evidence="9" type="ORF">LRX75_03210</name>
</gene>
<keyword evidence="2" id="KW-0812">Transmembrane</keyword>
<dbReference type="Pfam" id="PF00015">
    <property type="entry name" value="MCPsignal"/>
    <property type="match status" value="1"/>
</dbReference>
<dbReference type="EMBL" id="JAJOZR010000001">
    <property type="protein sequence ID" value="MCD7108045.1"/>
    <property type="molecule type" value="Genomic_DNA"/>
</dbReference>
<accession>A0A9X1NNV3</accession>
<dbReference type="InterPro" id="IPR004089">
    <property type="entry name" value="MCPsignal_dom"/>
</dbReference>
<evidence type="ECO:0000256" key="7">
    <source>
        <dbReference type="SAM" id="SignalP"/>
    </source>
</evidence>
<dbReference type="PANTHER" id="PTHR32089:SF119">
    <property type="entry name" value="METHYL-ACCEPTING CHEMOTAXIS PROTEIN CTPL"/>
    <property type="match status" value="1"/>
</dbReference>
<evidence type="ECO:0000256" key="6">
    <source>
        <dbReference type="PROSITE-ProRule" id="PRU00284"/>
    </source>
</evidence>
<dbReference type="RefSeq" id="WP_231811816.1">
    <property type="nucleotide sequence ID" value="NZ_JAJOZR010000001.1"/>
</dbReference>
<dbReference type="SUPFAM" id="SSF58104">
    <property type="entry name" value="Methyl-accepting chemotaxis protein (MCP) signaling domain"/>
    <property type="match status" value="1"/>
</dbReference>
<evidence type="ECO:0000256" key="2">
    <source>
        <dbReference type="ARBA" id="ARBA00022692"/>
    </source>
</evidence>
<evidence type="ECO:0000256" key="3">
    <source>
        <dbReference type="ARBA" id="ARBA00022989"/>
    </source>
</evidence>
<dbReference type="PANTHER" id="PTHR32089">
    <property type="entry name" value="METHYL-ACCEPTING CHEMOTAXIS PROTEIN MCPB"/>
    <property type="match status" value="1"/>
</dbReference>
<feature type="chain" id="PRO_5040789950" evidence="7">
    <location>
        <begin position="29"/>
        <end position="441"/>
    </location>
</feature>
<comment type="caution">
    <text evidence="9">The sequence shown here is derived from an EMBL/GenBank/DDBJ whole genome shotgun (WGS) entry which is preliminary data.</text>
</comment>
<feature type="signal peptide" evidence="7">
    <location>
        <begin position="1"/>
        <end position="28"/>
    </location>
</feature>
<organism evidence="9 10">
    <name type="scientific">Rhizobium quercicola</name>
    <dbReference type="NCBI Taxonomy" id="2901226"/>
    <lineage>
        <taxon>Bacteria</taxon>
        <taxon>Pseudomonadati</taxon>
        <taxon>Pseudomonadota</taxon>
        <taxon>Alphaproteobacteria</taxon>
        <taxon>Hyphomicrobiales</taxon>
        <taxon>Rhizobiaceae</taxon>
        <taxon>Rhizobium/Agrobacterium group</taxon>
        <taxon>Rhizobium</taxon>
    </lineage>
</organism>
<dbReference type="GO" id="GO:0016020">
    <property type="term" value="C:membrane"/>
    <property type="evidence" value="ECO:0007669"/>
    <property type="project" value="UniProtKB-SubCell"/>
</dbReference>
<evidence type="ECO:0000313" key="9">
    <source>
        <dbReference type="EMBL" id="MCD7108045.1"/>
    </source>
</evidence>
<dbReference type="SMART" id="SM00283">
    <property type="entry name" value="MA"/>
    <property type="match status" value="1"/>
</dbReference>
<proteinExistence type="predicted"/>
<sequence>MMPFRSKRRTAVLAALAATLAASVSLSAQTPLPLLAFAIGLFFVAAFRLGHVAGGRAAWAKGSADAAASRAPDESAEDGEMHRVQALQARDDDAGNVIDFEKAVAGRRGIVEPSADDIRRLVAQLSEYPAYVDLLKRQLHSVTTVSQDAAESLLKSLLDVDQRVTTLMGFLQSAGSSDSSERILGRIEDQLSGCRQHLVNLGEEQKQSSLDAVAFQAKLAAETDSVLKVLDGVQQIARQTTMLSLNVSIEAARVGDLGKGFSVIAHEIRSLASEVQHLADNVHERVSGLMLSVGADLKEQSQKRQDTETLAMSKVTDALGLLTTNLVLLLQHQREVLCRVKSENEDIAQPILSMMGNIQFQDIVRQQIEQITSMAQEVDAHIGDVRDSLATPATILQMDMLTDRLDRLSSSYVMRAQRDIHSTVLGNGGPAADPVDSIELF</sequence>
<dbReference type="Proteomes" id="UP001139089">
    <property type="component" value="Unassembled WGS sequence"/>
</dbReference>
<name>A0A9X1NNV3_9HYPH</name>
<feature type="domain" description="Methyl-accepting transducer" evidence="8">
    <location>
        <begin position="124"/>
        <end position="386"/>
    </location>
</feature>
<keyword evidence="4" id="KW-0472">Membrane</keyword>
<evidence type="ECO:0000256" key="1">
    <source>
        <dbReference type="ARBA" id="ARBA00004141"/>
    </source>
</evidence>
<evidence type="ECO:0000256" key="4">
    <source>
        <dbReference type="ARBA" id="ARBA00023136"/>
    </source>
</evidence>